<dbReference type="OrthoDB" id="5765252at2"/>
<dbReference type="GO" id="GO:0006935">
    <property type="term" value="P:chemotaxis"/>
    <property type="evidence" value="ECO:0007669"/>
    <property type="project" value="InterPro"/>
</dbReference>
<proteinExistence type="predicted"/>
<dbReference type="Proteomes" id="UP000295793">
    <property type="component" value="Unassembled WGS sequence"/>
</dbReference>
<dbReference type="InterPro" id="IPR036061">
    <property type="entry name" value="CheW-like_dom_sf"/>
</dbReference>
<evidence type="ECO:0000313" key="3">
    <source>
        <dbReference type="Proteomes" id="UP000295793"/>
    </source>
</evidence>
<dbReference type="Gene3D" id="2.40.50.180">
    <property type="entry name" value="CheA-289, Domain 4"/>
    <property type="match status" value="1"/>
</dbReference>
<comment type="caution">
    <text evidence="2">The sequence shown here is derived from an EMBL/GenBank/DDBJ whole genome shotgun (WGS) entry which is preliminary data.</text>
</comment>
<dbReference type="EMBL" id="SLZR01000002">
    <property type="protein sequence ID" value="TCS43215.1"/>
    <property type="molecule type" value="Genomic_DNA"/>
</dbReference>
<evidence type="ECO:0000259" key="1">
    <source>
        <dbReference type="PROSITE" id="PS50851"/>
    </source>
</evidence>
<keyword evidence="3" id="KW-1185">Reference proteome</keyword>
<dbReference type="PROSITE" id="PS50851">
    <property type="entry name" value="CHEW"/>
    <property type="match status" value="1"/>
</dbReference>
<dbReference type="SMART" id="SM00260">
    <property type="entry name" value="CheW"/>
    <property type="match status" value="1"/>
</dbReference>
<evidence type="ECO:0000313" key="2">
    <source>
        <dbReference type="EMBL" id="TCS43215.1"/>
    </source>
</evidence>
<organism evidence="2 3">
    <name type="scientific">Reinekea marinisedimentorum</name>
    <dbReference type="NCBI Taxonomy" id="230495"/>
    <lineage>
        <taxon>Bacteria</taxon>
        <taxon>Pseudomonadati</taxon>
        <taxon>Pseudomonadota</taxon>
        <taxon>Gammaproteobacteria</taxon>
        <taxon>Oceanospirillales</taxon>
        <taxon>Saccharospirillaceae</taxon>
        <taxon>Reinekea</taxon>
    </lineage>
</organism>
<dbReference type="AlphaFoldDB" id="A0A4R3IC65"/>
<feature type="domain" description="CheW-like" evidence="1">
    <location>
        <begin position="15"/>
        <end position="159"/>
    </location>
</feature>
<sequence>MKTPTRLSSKAESNNVSSLLVPVQNKSLLVPNVVLAEVIPYGQLQSMNDSPPWALGAIEWRGELLPVLSFEIANSQVHAQDSETARIAVFNTVSAQSRYKFYAVVVQGIPRMVRLTEAEVREDNQAVAGQAEKMPVITALGKAVIPDLDYLESLLSRLS</sequence>
<dbReference type="Pfam" id="PF01584">
    <property type="entry name" value="CheW"/>
    <property type="match status" value="1"/>
</dbReference>
<accession>A0A4R3IC65</accession>
<dbReference type="InterPro" id="IPR002545">
    <property type="entry name" value="CheW-lke_dom"/>
</dbReference>
<reference evidence="2 3" key="1">
    <citation type="submission" date="2019-03" db="EMBL/GenBank/DDBJ databases">
        <title>Genomic Encyclopedia of Archaeal and Bacterial Type Strains, Phase II (KMG-II): from individual species to whole genera.</title>
        <authorList>
            <person name="Goeker M."/>
        </authorList>
    </citation>
    <scope>NUCLEOTIDE SEQUENCE [LARGE SCALE GENOMIC DNA]</scope>
    <source>
        <strain evidence="2 3">DSM 15388</strain>
    </source>
</reference>
<dbReference type="RefSeq" id="WP_132699930.1">
    <property type="nucleotide sequence ID" value="NZ_SLZR01000002.1"/>
</dbReference>
<protein>
    <submittedName>
        <fullName evidence="2">Chemosensory pili system protein ChpC</fullName>
    </submittedName>
</protein>
<gene>
    <name evidence="2" type="ORF">BCF53_102241</name>
</gene>
<dbReference type="GO" id="GO:0007165">
    <property type="term" value="P:signal transduction"/>
    <property type="evidence" value="ECO:0007669"/>
    <property type="project" value="InterPro"/>
</dbReference>
<name>A0A4R3IC65_9GAMM</name>
<dbReference type="SUPFAM" id="SSF50341">
    <property type="entry name" value="CheW-like"/>
    <property type="match status" value="1"/>
</dbReference>